<dbReference type="GO" id="GO:0005886">
    <property type="term" value="C:plasma membrane"/>
    <property type="evidence" value="ECO:0007669"/>
    <property type="project" value="TreeGrafter"/>
</dbReference>
<dbReference type="PANTHER" id="PTHR12308">
    <property type="entry name" value="ANOCTAMIN"/>
    <property type="match status" value="1"/>
</dbReference>
<gene>
    <name evidence="9" type="ORF">BEMITA_LOCUS12897</name>
    <name evidence="10" type="ORF">BEMITA_LOCUS12899</name>
</gene>
<evidence type="ECO:0000256" key="5">
    <source>
        <dbReference type="ARBA" id="ARBA00023136"/>
    </source>
</evidence>
<keyword evidence="5 6" id="KW-0472">Membrane</keyword>
<dbReference type="KEGG" id="btab:109035461"/>
<evidence type="ECO:0000313" key="11">
    <source>
        <dbReference type="Proteomes" id="UP001152759"/>
    </source>
</evidence>
<feature type="transmembrane region" description="Helical" evidence="6">
    <location>
        <begin position="223"/>
        <end position="246"/>
    </location>
</feature>
<evidence type="ECO:0000256" key="7">
    <source>
        <dbReference type="SAM" id="MobiDB-lite"/>
    </source>
</evidence>
<proteinExistence type="inferred from homology"/>
<comment type="caution">
    <text evidence="6">Lacks conserved residue(s) required for the propagation of feature annotation.</text>
</comment>
<feature type="transmembrane region" description="Helical" evidence="6">
    <location>
        <begin position="252"/>
        <end position="271"/>
    </location>
</feature>
<dbReference type="InterPro" id="IPR007632">
    <property type="entry name" value="Anoctamin"/>
</dbReference>
<dbReference type="EMBL" id="OU963869">
    <property type="protein sequence ID" value="CAH0394623.1"/>
    <property type="molecule type" value="Genomic_DNA"/>
</dbReference>
<keyword evidence="11" id="KW-1185">Reference proteome</keyword>
<dbReference type="AlphaFoldDB" id="A0A9P0ALZ8"/>
<keyword evidence="4 6" id="KW-1133">Transmembrane helix</keyword>
<evidence type="ECO:0000259" key="8">
    <source>
        <dbReference type="Pfam" id="PF04547"/>
    </source>
</evidence>
<comment type="subcellular location">
    <subcellularLocation>
        <location evidence="1 6">Membrane</location>
        <topology evidence="1 6">Multi-pass membrane protein</topology>
    </subcellularLocation>
</comment>
<dbReference type="Proteomes" id="UP001152759">
    <property type="component" value="Chromosome 8"/>
</dbReference>
<feature type="transmembrane region" description="Helical" evidence="6">
    <location>
        <begin position="341"/>
        <end position="365"/>
    </location>
</feature>
<comment type="similarity">
    <text evidence="2 6">Belongs to the anoctamin family.</text>
</comment>
<dbReference type="GO" id="GO:0005254">
    <property type="term" value="F:chloride channel activity"/>
    <property type="evidence" value="ECO:0007669"/>
    <property type="project" value="TreeGrafter"/>
</dbReference>
<keyword evidence="3 6" id="KW-0812">Transmembrane</keyword>
<feature type="transmembrane region" description="Helical" evidence="6">
    <location>
        <begin position="560"/>
        <end position="583"/>
    </location>
</feature>
<evidence type="ECO:0000313" key="9">
    <source>
        <dbReference type="EMBL" id="CAH0394621.1"/>
    </source>
</evidence>
<reference evidence="9" key="1">
    <citation type="submission" date="2021-12" db="EMBL/GenBank/DDBJ databases">
        <authorList>
            <person name="King R."/>
        </authorList>
    </citation>
    <scope>NUCLEOTIDE SEQUENCE</scope>
</reference>
<sequence>MAYVRPSHAKNHDTSSSKQSTLPEHNRSTGFPPTQIVIQFAADIKPLTIKWVLQKIRGLRREGGAECLVRRHPFSENEAELFVHVAATCNLLLEVAEELEIRKRDKRGILRHFVVKELEEFLLYDGPVEDIFTSAEKQSIVRYELENIRALAEESYLPGYPHLKFYEGQSIISALLHWGLIVQVFPLHDEENVRKLGTQWYLAPFGHQPFNEIKLYFGESVALYFHFLGFYTTALVLPMVFGFYQLLLSPEMLAFFCVFNVLWATGFLEMWRRKCSELAYQWGTISLTSLDDEPRPNFQGQMAIDHITGRFQPQYPRWKTNAKGVEYPDSSLSRSEVSWQMYCVSFPLVILCMCGAFIVMLVSFWCEESVRYMNHSHPLAIYVPSTIYAALVYIMNKYYRTLANFLTEWENHRTQAQFDRHRVTKLVLFEFVNNFMSLFYVAFYMKDLELLRTQLATMLIIFQAINNVQESILPFAFRCYWLKFGNLVKFKRKQKLKRSVHEDYVNLLNPKGGDEGNEDLDIHINLDIPELEPEDSRIDQARRESSMDPYEGTYDDYLELFIQFGYVTLFAAVYPMAAFWAVVNNLFEIRSDAFKLCRIYQRPLSRRVKDIGAWQRAFEVLCTISVMTNCALLYISPSMSNWRSSLSSFEWCLVCIGLEHLLFAIRQVMSLVIPDKPQWVREALAKFNFQSRQALKNQRRSTSIKEQ</sequence>
<feature type="transmembrane region" description="Helical" evidence="6">
    <location>
        <begin position="377"/>
        <end position="395"/>
    </location>
</feature>
<protein>
    <recommendedName>
        <fullName evidence="6">Anoctamin</fullName>
    </recommendedName>
</protein>
<evidence type="ECO:0000256" key="6">
    <source>
        <dbReference type="RuleBase" id="RU280814"/>
    </source>
</evidence>
<feature type="region of interest" description="Disordered" evidence="7">
    <location>
        <begin position="1"/>
        <end position="30"/>
    </location>
</feature>
<evidence type="ECO:0000313" key="10">
    <source>
        <dbReference type="EMBL" id="CAH0394623.1"/>
    </source>
</evidence>
<feature type="transmembrane region" description="Helical" evidence="6">
    <location>
        <begin position="426"/>
        <end position="445"/>
    </location>
</feature>
<evidence type="ECO:0000256" key="4">
    <source>
        <dbReference type="ARBA" id="ARBA00022989"/>
    </source>
</evidence>
<dbReference type="InterPro" id="IPR049452">
    <property type="entry name" value="Anoctamin_TM"/>
</dbReference>
<feature type="domain" description="Anoctamin transmembrane" evidence="8">
    <location>
        <begin position="213"/>
        <end position="685"/>
    </location>
</feature>
<accession>A0A9P0ALZ8</accession>
<evidence type="ECO:0000256" key="1">
    <source>
        <dbReference type="ARBA" id="ARBA00004141"/>
    </source>
</evidence>
<dbReference type="Pfam" id="PF04547">
    <property type="entry name" value="Anoctamin"/>
    <property type="match status" value="1"/>
</dbReference>
<dbReference type="EMBL" id="OU963869">
    <property type="protein sequence ID" value="CAH0394621.1"/>
    <property type="molecule type" value="Genomic_DNA"/>
</dbReference>
<evidence type="ECO:0000256" key="2">
    <source>
        <dbReference type="ARBA" id="ARBA00009671"/>
    </source>
</evidence>
<organism evidence="9 11">
    <name type="scientific">Bemisia tabaci</name>
    <name type="common">Sweetpotato whitefly</name>
    <name type="synonym">Aleurodes tabaci</name>
    <dbReference type="NCBI Taxonomy" id="7038"/>
    <lineage>
        <taxon>Eukaryota</taxon>
        <taxon>Metazoa</taxon>
        <taxon>Ecdysozoa</taxon>
        <taxon>Arthropoda</taxon>
        <taxon>Hexapoda</taxon>
        <taxon>Insecta</taxon>
        <taxon>Pterygota</taxon>
        <taxon>Neoptera</taxon>
        <taxon>Paraneoptera</taxon>
        <taxon>Hemiptera</taxon>
        <taxon>Sternorrhyncha</taxon>
        <taxon>Aleyrodoidea</taxon>
        <taxon>Aleyrodidae</taxon>
        <taxon>Aleyrodinae</taxon>
        <taxon>Bemisia</taxon>
    </lineage>
</organism>
<dbReference type="PANTHER" id="PTHR12308:SF74">
    <property type="entry name" value="ANOCTAMIN"/>
    <property type="match status" value="1"/>
</dbReference>
<feature type="compositionally biased region" description="Polar residues" evidence="7">
    <location>
        <begin position="16"/>
        <end position="30"/>
    </location>
</feature>
<evidence type="ECO:0000256" key="3">
    <source>
        <dbReference type="ARBA" id="ARBA00022692"/>
    </source>
</evidence>
<name>A0A9P0ALZ8_BEMTA</name>